<protein>
    <submittedName>
        <fullName evidence="1">Uncharacterized protein</fullName>
    </submittedName>
</protein>
<accession>M2QXY6</accession>
<organism evidence="1 2">
    <name type="scientific">Ceriporiopsis subvermispora (strain B)</name>
    <name type="common">White-rot fungus</name>
    <name type="synonym">Gelatoporia subvermispora</name>
    <dbReference type="NCBI Taxonomy" id="914234"/>
    <lineage>
        <taxon>Eukaryota</taxon>
        <taxon>Fungi</taxon>
        <taxon>Dikarya</taxon>
        <taxon>Basidiomycota</taxon>
        <taxon>Agaricomycotina</taxon>
        <taxon>Agaricomycetes</taxon>
        <taxon>Polyporales</taxon>
        <taxon>Gelatoporiaceae</taxon>
        <taxon>Gelatoporia</taxon>
    </lineage>
</organism>
<evidence type="ECO:0000313" key="1">
    <source>
        <dbReference type="EMBL" id="EMD31386.1"/>
    </source>
</evidence>
<feature type="non-terminal residue" evidence="1">
    <location>
        <position position="1"/>
    </location>
</feature>
<dbReference type="OrthoDB" id="3261439at2759"/>
<keyword evidence="2" id="KW-1185">Reference proteome</keyword>
<name>M2QXY6_CERS8</name>
<dbReference type="AlphaFoldDB" id="M2QXY6"/>
<dbReference type="Proteomes" id="UP000016930">
    <property type="component" value="Unassembled WGS sequence"/>
</dbReference>
<sequence length="161" mass="17912">MDAPKPAVLPTTAQPQAVQMNMMNPPQRSTQQEHQHGKASRIRGGGAAKDCFLGAIECFVCFGASNSLVRFNGTRSNDGLGRVLQGLLRVLRRHHLLTYVRRLPVRDVLLDSPHSTQCIPAWTRTTEPPLHCTCKTLSSDCGHHTVYMLHSSYQLWIVVLT</sequence>
<dbReference type="HOGENOM" id="CLU_1647726_0_0_1"/>
<evidence type="ECO:0000313" key="2">
    <source>
        <dbReference type="Proteomes" id="UP000016930"/>
    </source>
</evidence>
<proteinExistence type="predicted"/>
<dbReference type="EMBL" id="KB445819">
    <property type="protein sequence ID" value="EMD31386.1"/>
    <property type="molecule type" value="Genomic_DNA"/>
</dbReference>
<reference evidence="1 2" key="1">
    <citation type="journal article" date="2012" name="Proc. Natl. Acad. Sci. U.S.A.">
        <title>Comparative genomics of Ceriporiopsis subvermispora and Phanerochaete chrysosporium provide insight into selective ligninolysis.</title>
        <authorList>
            <person name="Fernandez-Fueyo E."/>
            <person name="Ruiz-Duenas F.J."/>
            <person name="Ferreira P."/>
            <person name="Floudas D."/>
            <person name="Hibbett D.S."/>
            <person name="Canessa P."/>
            <person name="Larrondo L.F."/>
            <person name="James T.Y."/>
            <person name="Seelenfreund D."/>
            <person name="Lobos S."/>
            <person name="Polanco R."/>
            <person name="Tello M."/>
            <person name="Honda Y."/>
            <person name="Watanabe T."/>
            <person name="Watanabe T."/>
            <person name="Ryu J.S."/>
            <person name="Kubicek C.P."/>
            <person name="Schmoll M."/>
            <person name="Gaskell J."/>
            <person name="Hammel K.E."/>
            <person name="St John F.J."/>
            <person name="Vanden Wymelenberg A."/>
            <person name="Sabat G."/>
            <person name="Splinter BonDurant S."/>
            <person name="Syed K."/>
            <person name="Yadav J.S."/>
            <person name="Doddapaneni H."/>
            <person name="Subramanian V."/>
            <person name="Lavin J.L."/>
            <person name="Oguiza J.A."/>
            <person name="Perez G."/>
            <person name="Pisabarro A.G."/>
            <person name="Ramirez L."/>
            <person name="Santoyo F."/>
            <person name="Master E."/>
            <person name="Coutinho P.M."/>
            <person name="Henrissat B."/>
            <person name="Lombard V."/>
            <person name="Magnuson J.K."/>
            <person name="Kuees U."/>
            <person name="Hori C."/>
            <person name="Igarashi K."/>
            <person name="Samejima M."/>
            <person name="Held B.W."/>
            <person name="Barry K.W."/>
            <person name="LaButti K.M."/>
            <person name="Lapidus A."/>
            <person name="Lindquist E.A."/>
            <person name="Lucas S.M."/>
            <person name="Riley R."/>
            <person name="Salamov A.A."/>
            <person name="Hoffmeister D."/>
            <person name="Schwenk D."/>
            <person name="Hadar Y."/>
            <person name="Yarden O."/>
            <person name="de Vries R.P."/>
            <person name="Wiebenga A."/>
            <person name="Stenlid J."/>
            <person name="Eastwood D."/>
            <person name="Grigoriev I.V."/>
            <person name="Berka R.M."/>
            <person name="Blanchette R.A."/>
            <person name="Kersten P."/>
            <person name="Martinez A.T."/>
            <person name="Vicuna R."/>
            <person name="Cullen D."/>
        </authorList>
    </citation>
    <scope>NUCLEOTIDE SEQUENCE [LARGE SCALE GENOMIC DNA]</scope>
    <source>
        <strain evidence="1 2">B</strain>
    </source>
</reference>
<gene>
    <name evidence="1" type="ORF">CERSUDRAFT_119775</name>
</gene>